<dbReference type="EMBL" id="OOIL02001116">
    <property type="protein sequence ID" value="VFQ72652.1"/>
    <property type="molecule type" value="Genomic_DNA"/>
</dbReference>
<reference evidence="1 2" key="1">
    <citation type="submission" date="2018-04" db="EMBL/GenBank/DDBJ databases">
        <authorList>
            <person name="Vogel A."/>
        </authorList>
    </citation>
    <scope>NUCLEOTIDE SEQUENCE [LARGE SCALE GENOMIC DNA]</scope>
</reference>
<protein>
    <submittedName>
        <fullName evidence="1">Uncharacterized protein</fullName>
    </submittedName>
</protein>
<keyword evidence="2" id="KW-1185">Reference proteome</keyword>
<dbReference type="AlphaFoldDB" id="A0A484L8F0"/>
<evidence type="ECO:0000313" key="1">
    <source>
        <dbReference type="EMBL" id="VFQ72652.1"/>
    </source>
</evidence>
<accession>A0A484L8F0</accession>
<name>A0A484L8F0_9ASTE</name>
<dbReference type="Proteomes" id="UP000595140">
    <property type="component" value="Unassembled WGS sequence"/>
</dbReference>
<evidence type="ECO:0000313" key="2">
    <source>
        <dbReference type="Proteomes" id="UP000595140"/>
    </source>
</evidence>
<sequence>MFGGNPTAKGWGESQSRSCEKTAVNVWGGSTSGGLSWGICRAEKYPWKTWRSAEKYLIAFLISALFSSSRP</sequence>
<proteinExistence type="predicted"/>
<organism evidence="1 2">
    <name type="scientific">Cuscuta campestris</name>
    <dbReference type="NCBI Taxonomy" id="132261"/>
    <lineage>
        <taxon>Eukaryota</taxon>
        <taxon>Viridiplantae</taxon>
        <taxon>Streptophyta</taxon>
        <taxon>Embryophyta</taxon>
        <taxon>Tracheophyta</taxon>
        <taxon>Spermatophyta</taxon>
        <taxon>Magnoliopsida</taxon>
        <taxon>eudicotyledons</taxon>
        <taxon>Gunneridae</taxon>
        <taxon>Pentapetalae</taxon>
        <taxon>asterids</taxon>
        <taxon>lamiids</taxon>
        <taxon>Solanales</taxon>
        <taxon>Convolvulaceae</taxon>
        <taxon>Cuscuteae</taxon>
        <taxon>Cuscuta</taxon>
        <taxon>Cuscuta subgen. Grammica</taxon>
        <taxon>Cuscuta sect. Cleistogrammica</taxon>
    </lineage>
</organism>
<gene>
    <name evidence="1" type="ORF">CCAM_LOCUS14428</name>
</gene>